<evidence type="ECO:0000259" key="6">
    <source>
        <dbReference type="PROSITE" id="PS50893"/>
    </source>
</evidence>
<feature type="domain" description="ABC transporter" evidence="6">
    <location>
        <begin position="2"/>
        <end position="237"/>
    </location>
</feature>
<comment type="similarity">
    <text evidence="1">Belongs to the ABC transporter superfamily.</text>
</comment>
<dbReference type="OrthoDB" id="9778547at2"/>
<evidence type="ECO:0000256" key="5">
    <source>
        <dbReference type="ARBA" id="ARBA00022840"/>
    </source>
</evidence>
<keyword evidence="3" id="KW-0536">Nodulation</keyword>
<dbReference type="InterPro" id="IPR003439">
    <property type="entry name" value="ABC_transporter-like_ATP-bd"/>
</dbReference>
<organism evidence="7 8">
    <name type="scientific">Natronospirillum operosum</name>
    <dbReference type="NCBI Taxonomy" id="2759953"/>
    <lineage>
        <taxon>Bacteria</taxon>
        <taxon>Pseudomonadati</taxon>
        <taxon>Pseudomonadota</taxon>
        <taxon>Gammaproteobacteria</taxon>
        <taxon>Oceanospirillales</taxon>
        <taxon>Natronospirillaceae</taxon>
        <taxon>Natronospirillum</taxon>
    </lineage>
</organism>
<dbReference type="EMBL" id="SRMF01000004">
    <property type="protein sequence ID" value="TGG92895.1"/>
    <property type="molecule type" value="Genomic_DNA"/>
</dbReference>
<dbReference type="InterPro" id="IPR050763">
    <property type="entry name" value="ABC_transporter_ATP-binding"/>
</dbReference>
<dbReference type="PROSITE" id="PS00211">
    <property type="entry name" value="ABC_TRANSPORTER_1"/>
    <property type="match status" value="1"/>
</dbReference>
<evidence type="ECO:0000313" key="7">
    <source>
        <dbReference type="EMBL" id="TGG92895.1"/>
    </source>
</evidence>
<keyword evidence="8" id="KW-1185">Reference proteome</keyword>
<protein>
    <submittedName>
        <fullName evidence="7">ATP-binding cassette domain-containing protein</fullName>
    </submittedName>
</protein>
<dbReference type="PANTHER" id="PTHR42711">
    <property type="entry name" value="ABC TRANSPORTER ATP-BINDING PROTEIN"/>
    <property type="match status" value="1"/>
</dbReference>
<dbReference type="GO" id="GO:0005524">
    <property type="term" value="F:ATP binding"/>
    <property type="evidence" value="ECO:0007669"/>
    <property type="project" value="UniProtKB-KW"/>
</dbReference>
<dbReference type="Gene3D" id="3.40.50.300">
    <property type="entry name" value="P-loop containing nucleotide triphosphate hydrolases"/>
    <property type="match status" value="1"/>
</dbReference>
<dbReference type="GO" id="GO:0016887">
    <property type="term" value="F:ATP hydrolysis activity"/>
    <property type="evidence" value="ECO:0007669"/>
    <property type="project" value="InterPro"/>
</dbReference>
<dbReference type="InterPro" id="IPR027417">
    <property type="entry name" value="P-loop_NTPase"/>
</dbReference>
<dbReference type="Pfam" id="PF13732">
    <property type="entry name" value="DrrA1-3_C"/>
    <property type="match status" value="1"/>
</dbReference>
<sequence>MIQATDLTRSFKTKAGLVEAVRGLSLQVEEGELVAFLGPNGAGKSTSVRMLTTLLPITSGSATVGGFDVARDPVGVRRTIGYVGQGTGSGPYHRVRDELVTQGRAYRMGDAEARRRADELLGVLELEGLADRNCATLSGGQKRRLDIALGLMHTPKILFLDEPSTGLDPHSRANLWEHVIKLRRQTGMTIFLTTHYLDEADTMAERVMIMDHGKMIADDVPEKLKADLAGDQVSLGLVSESDAITAAESAMNLPTVRDVTQTDRRLTFTIQNGETLMPEFIRQLHQKGLEVATANVVRPTLDDVFLSLTGRSLRESSLAVQKTEQVAHIERYTSEVSS</sequence>
<dbReference type="SMART" id="SM00382">
    <property type="entry name" value="AAA"/>
    <property type="match status" value="1"/>
</dbReference>
<dbReference type="InterPro" id="IPR003593">
    <property type="entry name" value="AAA+_ATPase"/>
</dbReference>
<keyword evidence="2" id="KW-0813">Transport</keyword>
<dbReference type="SUPFAM" id="SSF52540">
    <property type="entry name" value="P-loop containing nucleoside triphosphate hydrolases"/>
    <property type="match status" value="1"/>
</dbReference>
<dbReference type="Pfam" id="PF00005">
    <property type="entry name" value="ABC_tran"/>
    <property type="match status" value="1"/>
</dbReference>
<evidence type="ECO:0000256" key="1">
    <source>
        <dbReference type="ARBA" id="ARBA00005417"/>
    </source>
</evidence>
<dbReference type="PROSITE" id="PS50893">
    <property type="entry name" value="ABC_TRANSPORTER_2"/>
    <property type="match status" value="1"/>
</dbReference>
<dbReference type="AlphaFoldDB" id="A0A4Z0W6M7"/>
<accession>A0A4Z0W6M7</accession>
<dbReference type="InterPro" id="IPR025302">
    <property type="entry name" value="DrrA1/2-like_C"/>
</dbReference>
<gene>
    <name evidence="7" type="ORF">E4656_12290</name>
</gene>
<comment type="caution">
    <text evidence="7">The sequence shown here is derived from an EMBL/GenBank/DDBJ whole genome shotgun (WGS) entry which is preliminary data.</text>
</comment>
<dbReference type="PANTHER" id="PTHR42711:SF5">
    <property type="entry name" value="ABC TRANSPORTER ATP-BINDING PROTEIN NATA"/>
    <property type="match status" value="1"/>
</dbReference>
<evidence type="ECO:0000256" key="3">
    <source>
        <dbReference type="ARBA" id="ARBA00022458"/>
    </source>
</evidence>
<proteinExistence type="inferred from homology"/>
<name>A0A4Z0W6M7_9GAMM</name>
<dbReference type="InterPro" id="IPR017871">
    <property type="entry name" value="ABC_transporter-like_CS"/>
</dbReference>
<dbReference type="Proteomes" id="UP000297475">
    <property type="component" value="Unassembled WGS sequence"/>
</dbReference>
<dbReference type="RefSeq" id="WP_135483567.1">
    <property type="nucleotide sequence ID" value="NZ_SRMF01000004.1"/>
</dbReference>
<keyword evidence="4" id="KW-0547">Nucleotide-binding</keyword>
<evidence type="ECO:0000256" key="4">
    <source>
        <dbReference type="ARBA" id="ARBA00022741"/>
    </source>
</evidence>
<evidence type="ECO:0000313" key="8">
    <source>
        <dbReference type="Proteomes" id="UP000297475"/>
    </source>
</evidence>
<reference evidence="7 8" key="1">
    <citation type="submission" date="2019-04" db="EMBL/GenBank/DDBJ databases">
        <title>Natronospirillum operosus gen. nov., sp. nov., a haloalkaliphilic satellite isolated from decaying biomass of laboratory culture of cyanobacterium Geitlerinema sp. and proposal of Natronospirillaceae fam. nov. and Saccharospirillaceae fam. nov.</title>
        <authorList>
            <person name="Kevbrin V."/>
            <person name="Boltyanskaya Y."/>
            <person name="Koziaeva V."/>
            <person name="Grouzdev D.S."/>
            <person name="Park M."/>
            <person name="Cho J."/>
        </authorList>
    </citation>
    <scope>NUCLEOTIDE SEQUENCE [LARGE SCALE GENOMIC DNA]</scope>
    <source>
        <strain evidence="7 8">G-116</strain>
    </source>
</reference>
<keyword evidence="5 7" id="KW-0067">ATP-binding</keyword>
<evidence type="ECO:0000256" key="2">
    <source>
        <dbReference type="ARBA" id="ARBA00022448"/>
    </source>
</evidence>